<evidence type="ECO:0000313" key="1">
    <source>
        <dbReference type="EMBL" id="QQP93591.1"/>
    </source>
</evidence>
<evidence type="ECO:0000313" key="2">
    <source>
        <dbReference type="Proteomes" id="UP000595197"/>
    </source>
</evidence>
<name>A0ABX7BIL3_9PROT</name>
<sequence>MFKKILVPLTGAGTDRRSATLAFTVADRVRGHVVGLCVTPHAEVASPVETASIPAALGRKLREIAETRQSELVASARRLFDDLGRRFGGPGIEGPTSSWRAEVGSLAEIVPEEARLADLTVFAPDGGGADLIGAALEATLFGSGRPILLAPAMEPGAEPTSFGTSVAVAWDGGLPASRAVASALPLLAAAERVVILSGEKPSARRAGDPDRLAESLRWHGVNAECLRVTDDGRPLALALVAGAAECGCDLMVMGGYGHSRFRETVLGGVTRDILSTPPDLPILMAH</sequence>
<dbReference type="Proteomes" id="UP000595197">
    <property type="component" value="Plasmid pTT6-2"/>
</dbReference>
<keyword evidence="1" id="KW-0614">Plasmid</keyword>
<dbReference type="SUPFAM" id="SSF52402">
    <property type="entry name" value="Adenine nucleotide alpha hydrolases-like"/>
    <property type="match status" value="2"/>
</dbReference>
<organism evidence="1 2">
    <name type="scientific">Skermanella cutis</name>
    <dbReference type="NCBI Taxonomy" id="2775420"/>
    <lineage>
        <taxon>Bacteria</taxon>
        <taxon>Pseudomonadati</taxon>
        <taxon>Pseudomonadota</taxon>
        <taxon>Alphaproteobacteria</taxon>
        <taxon>Rhodospirillales</taxon>
        <taxon>Azospirillaceae</taxon>
        <taxon>Skermanella</taxon>
    </lineage>
</organism>
<reference evidence="1" key="1">
    <citation type="submission" date="2021-02" db="EMBL/GenBank/DDBJ databases">
        <title>Skermanella TT6 skin isolate.</title>
        <authorList>
            <person name="Lee K."/>
            <person name="Ganzorig M."/>
        </authorList>
    </citation>
    <scope>NUCLEOTIDE SEQUENCE</scope>
    <source>
        <strain evidence="1">TT6</strain>
    </source>
</reference>
<dbReference type="RefSeq" id="WP_201083273.1">
    <property type="nucleotide sequence ID" value="NZ_CP067422.1"/>
</dbReference>
<accession>A0ABX7BIL3</accession>
<protein>
    <submittedName>
        <fullName evidence="1">Universal stress protein</fullName>
    </submittedName>
</protein>
<keyword evidence="2" id="KW-1185">Reference proteome</keyword>
<dbReference type="Gene3D" id="3.40.50.12370">
    <property type="match status" value="1"/>
</dbReference>
<gene>
    <name evidence="1" type="ORF">IGS68_31705</name>
</gene>
<geneLocation type="plasmid" evidence="1 2">
    <name>pTT6-2</name>
</geneLocation>
<proteinExistence type="predicted"/>
<dbReference type="EMBL" id="CP067422">
    <property type="protein sequence ID" value="QQP93591.1"/>
    <property type="molecule type" value="Genomic_DNA"/>
</dbReference>